<dbReference type="AlphaFoldDB" id="A0A382UI83"/>
<accession>A0A382UI83</accession>
<gene>
    <name evidence="1" type="ORF">METZ01_LOCUS386848</name>
</gene>
<sequence length="155" mass="17499">MDDELPILEIRRIEANIIKPIYEEMVIELGEEKARQILTTAINKDAVRQGMELAASTNLPNNLETFDSLMVRWSKGDALTKEPVHTSENRLEFNVTRCKYAETYAEMGLSHIGAILSCGRDGSLCEGYNPEVTLTRTQTIMSGATHCDFRFKIDK</sequence>
<proteinExistence type="predicted"/>
<dbReference type="InterPro" id="IPR026002">
    <property type="entry name" value="ATC_hydrolase-like"/>
</dbReference>
<organism evidence="1">
    <name type="scientific">marine metagenome</name>
    <dbReference type="NCBI Taxonomy" id="408172"/>
    <lineage>
        <taxon>unclassified sequences</taxon>
        <taxon>metagenomes</taxon>
        <taxon>ecological metagenomes</taxon>
    </lineage>
</organism>
<dbReference type="EMBL" id="UINC01144465">
    <property type="protein sequence ID" value="SVD33994.1"/>
    <property type="molecule type" value="Genomic_DNA"/>
</dbReference>
<dbReference type="Pfam" id="PF14196">
    <property type="entry name" value="ATC_hydrolase"/>
    <property type="match status" value="1"/>
</dbReference>
<evidence type="ECO:0008006" key="2">
    <source>
        <dbReference type="Google" id="ProtNLM"/>
    </source>
</evidence>
<name>A0A382UI83_9ZZZZ</name>
<protein>
    <recommendedName>
        <fullName evidence="2">2-amino-thiazoline-4-carboxylic acid hydrolase</fullName>
    </recommendedName>
</protein>
<reference evidence="1" key="1">
    <citation type="submission" date="2018-05" db="EMBL/GenBank/DDBJ databases">
        <authorList>
            <person name="Lanie J.A."/>
            <person name="Ng W.-L."/>
            <person name="Kazmierczak K.M."/>
            <person name="Andrzejewski T.M."/>
            <person name="Davidsen T.M."/>
            <person name="Wayne K.J."/>
            <person name="Tettelin H."/>
            <person name="Glass J.I."/>
            <person name="Rusch D."/>
            <person name="Podicherti R."/>
            <person name="Tsui H.-C.T."/>
            <person name="Winkler M.E."/>
        </authorList>
    </citation>
    <scope>NUCLEOTIDE SEQUENCE</scope>
</reference>
<evidence type="ECO:0000313" key="1">
    <source>
        <dbReference type="EMBL" id="SVD33994.1"/>
    </source>
</evidence>